<evidence type="ECO:0000256" key="2">
    <source>
        <dbReference type="SAM" id="MobiDB-lite"/>
    </source>
</evidence>
<dbReference type="InterPro" id="IPR052400">
    <property type="entry name" value="Zn2-C6_fungal_TF"/>
</dbReference>
<keyword evidence="1" id="KW-0539">Nucleus</keyword>
<feature type="domain" description="Zn(2)-C6 fungal-type" evidence="3">
    <location>
        <begin position="85"/>
        <end position="115"/>
    </location>
</feature>
<sequence length="449" mass="49255">MRHLELGNMVHQHRSPTAEHWVPCSTCSPGGIPESAEDSGLASGPECTSASISLVGTPLTEGSETRARARRPPIPRKGHTKSRLGCFHCKRRKVKCQETIPSCLNCTRVGLVCEYPERPRMASALSASITSTTAVTAGLQSTPTVFTPEDMRYFHHFLVTAYPPLPIQGDQIWMQTASLSHSYDYLMHAMLGLAASHLDLHGGNCSSQALAHRVKAIQCLNTSLSKPCSSQAEGDARFAAMVALAFQASCMAEGMPEFLAMSRGCHIIANTAMGSMKNSLFREFTQEGYCGSVRRIIGIVPLNLSEDEEVLIHDFLQSLRALGPLCKSPLEVKFLASTESIAKAARTSATQAFSQFAALYSLFNHCSNEEFAPFVDPNNYPAQLLFIHFVLIEFAIGHIVLTTANKGGRFAYRKRTCIAWMQKLAAGLPAEYEKYAEWPMGYVRRLSAR</sequence>
<organism evidence="4 5">
    <name type="scientific">Triangularia verruculosa</name>
    <dbReference type="NCBI Taxonomy" id="2587418"/>
    <lineage>
        <taxon>Eukaryota</taxon>
        <taxon>Fungi</taxon>
        <taxon>Dikarya</taxon>
        <taxon>Ascomycota</taxon>
        <taxon>Pezizomycotina</taxon>
        <taxon>Sordariomycetes</taxon>
        <taxon>Sordariomycetidae</taxon>
        <taxon>Sordariales</taxon>
        <taxon>Podosporaceae</taxon>
        <taxon>Triangularia</taxon>
    </lineage>
</organism>
<dbReference type="PANTHER" id="PTHR47657:SF7">
    <property type="entry name" value="STEROL REGULATORY ELEMENT-BINDING PROTEIN ECM22"/>
    <property type="match status" value="1"/>
</dbReference>
<accession>A0AAN6XAX2</accession>
<dbReference type="EMBL" id="MU863965">
    <property type="protein sequence ID" value="KAK4197358.1"/>
    <property type="molecule type" value="Genomic_DNA"/>
</dbReference>
<dbReference type="Pfam" id="PF11951">
    <property type="entry name" value="Fungal_trans_2"/>
    <property type="match status" value="1"/>
</dbReference>
<reference evidence="4" key="2">
    <citation type="submission" date="2023-05" db="EMBL/GenBank/DDBJ databases">
        <authorList>
            <consortium name="Lawrence Berkeley National Laboratory"/>
            <person name="Steindorff A."/>
            <person name="Hensen N."/>
            <person name="Bonometti L."/>
            <person name="Westerberg I."/>
            <person name="Brannstrom I.O."/>
            <person name="Guillou S."/>
            <person name="Cros-Aarteil S."/>
            <person name="Calhoun S."/>
            <person name="Haridas S."/>
            <person name="Kuo A."/>
            <person name="Mondo S."/>
            <person name="Pangilinan J."/>
            <person name="Riley R."/>
            <person name="Labutti K."/>
            <person name="Andreopoulos B."/>
            <person name="Lipzen A."/>
            <person name="Chen C."/>
            <person name="Yanf M."/>
            <person name="Daum C."/>
            <person name="Ng V."/>
            <person name="Clum A."/>
            <person name="Ohm R."/>
            <person name="Martin F."/>
            <person name="Silar P."/>
            <person name="Natvig D."/>
            <person name="Lalanne C."/>
            <person name="Gautier V."/>
            <person name="Ament-Velasquez S.L."/>
            <person name="Kruys A."/>
            <person name="Hutchinson M.I."/>
            <person name="Powell A.J."/>
            <person name="Barry K."/>
            <person name="Miller A.N."/>
            <person name="Grigoriev I.V."/>
            <person name="Debuchy R."/>
            <person name="Gladieux P."/>
            <person name="Thoren M.H."/>
            <person name="Johannesson H."/>
        </authorList>
    </citation>
    <scope>NUCLEOTIDE SEQUENCE</scope>
    <source>
        <strain evidence="4">CBS 315.58</strain>
    </source>
</reference>
<dbReference type="SUPFAM" id="SSF57701">
    <property type="entry name" value="Zn2/Cys6 DNA-binding domain"/>
    <property type="match status" value="1"/>
</dbReference>
<dbReference type="Proteomes" id="UP001303160">
    <property type="component" value="Unassembled WGS sequence"/>
</dbReference>
<dbReference type="PROSITE" id="PS50048">
    <property type="entry name" value="ZN2_CY6_FUNGAL_2"/>
    <property type="match status" value="1"/>
</dbReference>
<dbReference type="SMART" id="SM00066">
    <property type="entry name" value="GAL4"/>
    <property type="match status" value="1"/>
</dbReference>
<dbReference type="PANTHER" id="PTHR47657">
    <property type="entry name" value="STEROL REGULATORY ELEMENT-BINDING PROTEIN ECM22"/>
    <property type="match status" value="1"/>
</dbReference>
<name>A0AAN6XAX2_9PEZI</name>
<dbReference type="PROSITE" id="PS00463">
    <property type="entry name" value="ZN2_CY6_FUNGAL_1"/>
    <property type="match status" value="1"/>
</dbReference>
<dbReference type="AlphaFoldDB" id="A0AAN6XAX2"/>
<dbReference type="GO" id="GO:0008270">
    <property type="term" value="F:zinc ion binding"/>
    <property type="evidence" value="ECO:0007669"/>
    <property type="project" value="InterPro"/>
</dbReference>
<protein>
    <recommendedName>
        <fullName evidence="3">Zn(2)-C6 fungal-type domain-containing protein</fullName>
    </recommendedName>
</protein>
<proteinExistence type="predicted"/>
<evidence type="ECO:0000259" key="3">
    <source>
        <dbReference type="PROSITE" id="PS50048"/>
    </source>
</evidence>
<dbReference type="Gene3D" id="4.10.240.10">
    <property type="entry name" value="Zn(2)-C6 fungal-type DNA-binding domain"/>
    <property type="match status" value="1"/>
</dbReference>
<feature type="compositionally biased region" description="Basic residues" evidence="2">
    <location>
        <begin position="68"/>
        <end position="81"/>
    </location>
</feature>
<reference evidence="4" key="1">
    <citation type="journal article" date="2023" name="Mol. Phylogenet. Evol.">
        <title>Genome-scale phylogeny and comparative genomics of the fungal order Sordariales.</title>
        <authorList>
            <person name="Hensen N."/>
            <person name="Bonometti L."/>
            <person name="Westerberg I."/>
            <person name="Brannstrom I.O."/>
            <person name="Guillou S."/>
            <person name="Cros-Aarteil S."/>
            <person name="Calhoun S."/>
            <person name="Haridas S."/>
            <person name="Kuo A."/>
            <person name="Mondo S."/>
            <person name="Pangilinan J."/>
            <person name="Riley R."/>
            <person name="LaButti K."/>
            <person name="Andreopoulos B."/>
            <person name="Lipzen A."/>
            <person name="Chen C."/>
            <person name="Yan M."/>
            <person name="Daum C."/>
            <person name="Ng V."/>
            <person name="Clum A."/>
            <person name="Steindorff A."/>
            <person name="Ohm R.A."/>
            <person name="Martin F."/>
            <person name="Silar P."/>
            <person name="Natvig D.O."/>
            <person name="Lalanne C."/>
            <person name="Gautier V."/>
            <person name="Ament-Velasquez S.L."/>
            <person name="Kruys A."/>
            <person name="Hutchinson M.I."/>
            <person name="Powell A.J."/>
            <person name="Barry K."/>
            <person name="Miller A.N."/>
            <person name="Grigoriev I.V."/>
            <person name="Debuchy R."/>
            <person name="Gladieux P."/>
            <person name="Hiltunen Thoren M."/>
            <person name="Johannesson H."/>
        </authorList>
    </citation>
    <scope>NUCLEOTIDE SEQUENCE</scope>
    <source>
        <strain evidence="4">CBS 315.58</strain>
    </source>
</reference>
<gene>
    <name evidence="4" type="ORF">QBC40DRAFT_106264</name>
</gene>
<comment type="caution">
    <text evidence="4">The sequence shown here is derived from an EMBL/GenBank/DDBJ whole genome shotgun (WGS) entry which is preliminary data.</text>
</comment>
<dbReference type="Pfam" id="PF00172">
    <property type="entry name" value="Zn_clus"/>
    <property type="match status" value="1"/>
</dbReference>
<evidence type="ECO:0000256" key="1">
    <source>
        <dbReference type="ARBA" id="ARBA00023242"/>
    </source>
</evidence>
<dbReference type="InterPro" id="IPR021858">
    <property type="entry name" value="Fun_TF"/>
</dbReference>
<feature type="region of interest" description="Disordered" evidence="2">
    <location>
        <begin position="54"/>
        <end position="81"/>
    </location>
</feature>
<keyword evidence="5" id="KW-1185">Reference proteome</keyword>
<dbReference type="InterPro" id="IPR001138">
    <property type="entry name" value="Zn2Cys6_DnaBD"/>
</dbReference>
<evidence type="ECO:0000313" key="4">
    <source>
        <dbReference type="EMBL" id="KAK4197358.1"/>
    </source>
</evidence>
<dbReference type="GO" id="GO:0000981">
    <property type="term" value="F:DNA-binding transcription factor activity, RNA polymerase II-specific"/>
    <property type="evidence" value="ECO:0007669"/>
    <property type="project" value="InterPro"/>
</dbReference>
<dbReference type="InterPro" id="IPR036864">
    <property type="entry name" value="Zn2-C6_fun-type_DNA-bd_sf"/>
</dbReference>
<evidence type="ECO:0000313" key="5">
    <source>
        <dbReference type="Proteomes" id="UP001303160"/>
    </source>
</evidence>
<dbReference type="CDD" id="cd00067">
    <property type="entry name" value="GAL4"/>
    <property type="match status" value="1"/>
</dbReference>